<keyword evidence="3" id="KW-0807">Transducer</keyword>
<dbReference type="GO" id="GO:0006935">
    <property type="term" value="P:chemotaxis"/>
    <property type="evidence" value="ECO:0007669"/>
    <property type="project" value="UniProtKB-KW"/>
</dbReference>
<evidence type="ECO:0000256" key="1">
    <source>
        <dbReference type="ARBA" id="ARBA00022500"/>
    </source>
</evidence>
<dbReference type="PANTHER" id="PTHR43531:SF11">
    <property type="entry name" value="METHYL-ACCEPTING CHEMOTAXIS PROTEIN 3"/>
    <property type="match status" value="1"/>
</dbReference>
<dbReference type="Proteomes" id="UP000199608">
    <property type="component" value="Unassembled WGS sequence"/>
</dbReference>
<dbReference type="PANTHER" id="PTHR43531">
    <property type="entry name" value="PROTEIN ICFG"/>
    <property type="match status" value="1"/>
</dbReference>
<protein>
    <submittedName>
        <fullName evidence="5">Methyl-accepting chemotaxis protein (MCP) signalling domain-containing protein</fullName>
    </submittedName>
</protein>
<dbReference type="GO" id="GO:0016020">
    <property type="term" value="C:membrane"/>
    <property type="evidence" value="ECO:0007669"/>
    <property type="project" value="InterPro"/>
</dbReference>
<organism evidence="5 6">
    <name type="scientific">Desulfobacula phenolica</name>
    <dbReference type="NCBI Taxonomy" id="90732"/>
    <lineage>
        <taxon>Bacteria</taxon>
        <taxon>Pseudomonadati</taxon>
        <taxon>Thermodesulfobacteriota</taxon>
        <taxon>Desulfobacteria</taxon>
        <taxon>Desulfobacterales</taxon>
        <taxon>Desulfobacteraceae</taxon>
        <taxon>Desulfobacula</taxon>
    </lineage>
</organism>
<reference evidence="6" key="1">
    <citation type="submission" date="2016-10" db="EMBL/GenBank/DDBJ databases">
        <authorList>
            <person name="Varghese N."/>
            <person name="Submissions S."/>
        </authorList>
    </citation>
    <scope>NUCLEOTIDE SEQUENCE [LARGE SCALE GENOMIC DNA]</scope>
    <source>
        <strain evidence="6">DSM 3384</strain>
    </source>
</reference>
<dbReference type="InterPro" id="IPR051310">
    <property type="entry name" value="MCP_chemotaxis"/>
</dbReference>
<accession>A0A1H2FD29</accession>
<dbReference type="SMART" id="SM00283">
    <property type="entry name" value="MA"/>
    <property type="match status" value="1"/>
</dbReference>
<feature type="domain" description="Methyl-accepting transducer" evidence="4">
    <location>
        <begin position="1"/>
        <end position="187"/>
    </location>
</feature>
<evidence type="ECO:0000259" key="4">
    <source>
        <dbReference type="PROSITE" id="PS50111"/>
    </source>
</evidence>
<comment type="similarity">
    <text evidence="2">Belongs to the methyl-accepting chemotaxis (MCP) protein family.</text>
</comment>
<proteinExistence type="inferred from homology"/>
<evidence type="ECO:0000256" key="3">
    <source>
        <dbReference type="PROSITE-ProRule" id="PRU00284"/>
    </source>
</evidence>
<evidence type="ECO:0000256" key="2">
    <source>
        <dbReference type="ARBA" id="ARBA00029447"/>
    </source>
</evidence>
<dbReference type="Pfam" id="PF00015">
    <property type="entry name" value="MCPsignal"/>
    <property type="match status" value="1"/>
</dbReference>
<name>A0A1H2FD29_9BACT</name>
<dbReference type="Gene3D" id="1.10.287.950">
    <property type="entry name" value="Methyl-accepting chemotaxis protein"/>
    <property type="match status" value="1"/>
</dbReference>
<dbReference type="InterPro" id="IPR004089">
    <property type="entry name" value="MCPsignal_dom"/>
</dbReference>
<dbReference type="PROSITE" id="PS50111">
    <property type="entry name" value="CHEMOTAXIS_TRANSDUC_2"/>
    <property type="match status" value="1"/>
</dbReference>
<evidence type="ECO:0000313" key="5">
    <source>
        <dbReference type="EMBL" id="SDU05261.1"/>
    </source>
</evidence>
<dbReference type="GO" id="GO:0007165">
    <property type="term" value="P:signal transduction"/>
    <property type="evidence" value="ECO:0007669"/>
    <property type="project" value="UniProtKB-KW"/>
</dbReference>
<keyword evidence="1" id="KW-0145">Chemotaxis</keyword>
<sequence>MEQFLKKVENFTQKATLKAEHAGNANALMKEANQRIKTANASMDQLTHSMEDISRASKETSKIIKTIDKIAFRTNLLALNAAVEAARAGEAGAGFAVVADEVRNLAMRAANAAKNTAALIEGTVKKMNDVSTLVSITSEAFGTEAESTGKVGQIVAKIFRASEDHANGIEKINIAISEMDKVGQQNAGPCCKSNTTGTNDTI</sequence>
<dbReference type="EMBL" id="FNLL01000004">
    <property type="protein sequence ID" value="SDU05261.1"/>
    <property type="molecule type" value="Genomic_DNA"/>
</dbReference>
<dbReference type="SUPFAM" id="SSF58104">
    <property type="entry name" value="Methyl-accepting chemotaxis protein (MCP) signaling domain"/>
    <property type="match status" value="1"/>
</dbReference>
<gene>
    <name evidence="5" type="ORF">SAMN04487931_10491</name>
</gene>
<evidence type="ECO:0000313" key="6">
    <source>
        <dbReference type="Proteomes" id="UP000199608"/>
    </source>
</evidence>
<dbReference type="AlphaFoldDB" id="A0A1H2FD29"/>
<keyword evidence="6" id="KW-1185">Reference proteome</keyword>